<name>A0ABP6RT30_9PSEU</name>
<proteinExistence type="inferred from homology"/>
<dbReference type="InterPro" id="IPR016215">
    <property type="entry name" value="NTA_MOA"/>
</dbReference>
<evidence type="ECO:0000256" key="2">
    <source>
        <dbReference type="ARBA" id="ARBA00022643"/>
    </source>
</evidence>
<evidence type="ECO:0000313" key="7">
    <source>
        <dbReference type="EMBL" id="GAA3359777.1"/>
    </source>
</evidence>
<dbReference type="RefSeq" id="WP_344928231.1">
    <property type="nucleotide sequence ID" value="NZ_BAAAYK010000038.1"/>
</dbReference>
<dbReference type="Gene3D" id="3.20.20.30">
    <property type="entry name" value="Luciferase-like domain"/>
    <property type="match status" value="1"/>
</dbReference>
<sequence length="457" mass="49218">MTARRLHLGLMFWATGTHPAGWRHPGARADGAYDIGFIQQVSRIAEDAAFDFVFLGDRLATDPALARTNPAQMSRLEPFTAGAAIAAATSRIGIVVTANPTYHDPYSVARLTASLDHLSRGRASWNLVTGADAAAAGNFSRSEHWDTDKRYDRAGEFVDVVRALWDSGAHGAPIGHRGAHFEVDGPLDVPRPPQGQVVLLHAGTSERSRDLAAREADVVFSGHHDFESAREYYADVKARAAAHGREPGLPRILPGLSVHTGATTQDAVAEHDLLNSFLPLDEEEQLAGPLHRGGALGQRPRRNLTSVSRELGVDVRGHDPDEQVPAALADELDEQGRVLLDAVRAHTHRDLSGEHRITYRDLVNGLGTGAGRASVVGDPVQVADFVQRWFDGGAADGFNIFPPHVPGSVRAFADLVVPELRRRGLHRDDYAGSTFRDHLGLDVPPVRAAAAGRTTAP</sequence>
<dbReference type="PANTHER" id="PTHR30011">
    <property type="entry name" value="ALKANESULFONATE MONOOXYGENASE-RELATED"/>
    <property type="match status" value="1"/>
</dbReference>
<dbReference type="Pfam" id="PF00296">
    <property type="entry name" value="Bac_luciferase"/>
    <property type="match status" value="1"/>
</dbReference>
<dbReference type="InterPro" id="IPR036661">
    <property type="entry name" value="Luciferase-like_sf"/>
</dbReference>
<gene>
    <name evidence="7" type="ORF">GCM10020366_37140</name>
</gene>
<accession>A0ABP6RT30</accession>
<dbReference type="SUPFAM" id="SSF51679">
    <property type="entry name" value="Bacterial luciferase-like"/>
    <property type="match status" value="1"/>
</dbReference>
<keyword evidence="2" id="KW-0288">FMN</keyword>
<evidence type="ECO:0000256" key="3">
    <source>
        <dbReference type="ARBA" id="ARBA00023002"/>
    </source>
</evidence>
<protein>
    <submittedName>
        <fullName evidence="7">LLM class flavin-dependent oxidoreductase</fullName>
    </submittedName>
</protein>
<keyword evidence="4" id="KW-0503">Monooxygenase</keyword>
<evidence type="ECO:0000256" key="5">
    <source>
        <dbReference type="ARBA" id="ARBA00033748"/>
    </source>
</evidence>
<organism evidence="7 8">
    <name type="scientific">Saccharopolyspora gregorii</name>
    <dbReference type="NCBI Taxonomy" id="33914"/>
    <lineage>
        <taxon>Bacteria</taxon>
        <taxon>Bacillati</taxon>
        <taxon>Actinomycetota</taxon>
        <taxon>Actinomycetes</taxon>
        <taxon>Pseudonocardiales</taxon>
        <taxon>Pseudonocardiaceae</taxon>
        <taxon>Saccharopolyspora</taxon>
    </lineage>
</organism>
<evidence type="ECO:0000259" key="6">
    <source>
        <dbReference type="Pfam" id="PF00296"/>
    </source>
</evidence>
<reference evidence="8" key="1">
    <citation type="journal article" date="2019" name="Int. J. Syst. Evol. Microbiol.">
        <title>The Global Catalogue of Microorganisms (GCM) 10K type strain sequencing project: providing services to taxonomists for standard genome sequencing and annotation.</title>
        <authorList>
            <consortium name="The Broad Institute Genomics Platform"/>
            <consortium name="The Broad Institute Genome Sequencing Center for Infectious Disease"/>
            <person name="Wu L."/>
            <person name="Ma J."/>
        </authorList>
    </citation>
    <scope>NUCLEOTIDE SEQUENCE [LARGE SCALE GENOMIC DNA]</scope>
    <source>
        <strain evidence="8">JCM 9687</strain>
    </source>
</reference>
<keyword evidence="3" id="KW-0560">Oxidoreductase</keyword>
<feature type="domain" description="Luciferase-like" evidence="6">
    <location>
        <begin position="18"/>
        <end position="309"/>
    </location>
</feature>
<evidence type="ECO:0000313" key="8">
    <source>
        <dbReference type="Proteomes" id="UP001500483"/>
    </source>
</evidence>
<dbReference type="PIRSF" id="PIRSF000337">
    <property type="entry name" value="NTA_MOA"/>
    <property type="match status" value="1"/>
</dbReference>
<keyword evidence="8" id="KW-1185">Reference proteome</keyword>
<dbReference type="InterPro" id="IPR011251">
    <property type="entry name" value="Luciferase-like_dom"/>
</dbReference>
<dbReference type="InterPro" id="IPR051260">
    <property type="entry name" value="Diverse_substr_monoxygenases"/>
</dbReference>
<keyword evidence="1" id="KW-0285">Flavoprotein</keyword>
<evidence type="ECO:0000256" key="1">
    <source>
        <dbReference type="ARBA" id="ARBA00022630"/>
    </source>
</evidence>
<comment type="similarity">
    <text evidence="5">Belongs to the NtaA/SnaA/DszA monooxygenase family.</text>
</comment>
<dbReference type="PANTHER" id="PTHR30011:SF16">
    <property type="entry name" value="C2H2 FINGER DOMAIN TRANSCRIPTION FACTOR (EUROFUNG)-RELATED"/>
    <property type="match status" value="1"/>
</dbReference>
<comment type="caution">
    <text evidence="7">The sequence shown here is derived from an EMBL/GenBank/DDBJ whole genome shotgun (WGS) entry which is preliminary data.</text>
</comment>
<evidence type="ECO:0000256" key="4">
    <source>
        <dbReference type="ARBA" id="ARBA00023033"/>
    </source>
</evidence>
<dbReference type="EMBL" id="BAAAYK010000038">
    <property type="protein sequence ID" value="GAA3359777.1"/>
    <property type="molecule type" value="Genomic_DNA"/>
</dbReference>
<dbReference type="Proteomes" id="UP001500483">
    <property type="component" value="Unassembled WGS sequence"/>
</dbReference>